<accession>A0A6A6YEN9</accession>
<reference evidence="3" key="3">
    <citation type="submission" date="2025-04" db="UniProtKB">
        <authorList>
            <consortium name="RefSeq"/>
        </authorList>
    </citation>
    <scope>IDENTIFICATION</scope>
    <source>
        <strain evidence="3">CBS 304.34</strain>
    </source>
</reference>
<reference evidence="1 3" key="1">
    <citation type="journal article" date="2020" name="Stud. Mycol.">
        <title>101 Dothideomycetes genomes: a test case for predicting lifestyles and emergence of pathogens.</title>
        <authorList>
            <person name="Haridas S."/>
            <person name="Albert R."/>
            <person name="Binder M."/>
            <person name="Bloem J."/>
            <person name="Labutti K."/>
            <person name="Salamov A."/>
            <person name="Andreopoulos B."/>
            <person name="Baker S."/>
            <person name="Barry K."/>
            <person name="Bills G."/>
            <person name="Bluhm B."/>
            <person name="Cannon C."/>
            <person name="Castanera R."/>
            <person name="Culley D."/>
            <person name="Daum C."/>
            <person name="Ezra D."/>
            <person name="Gonzalez J."/>
            <person name="Henrissat B."/>
            <person name="Kuo A."/>
            <person name="Liang C."/>
            <person name="Lipzen A."/>
            <person name="Lutzoni F."/>
            <person name="Magnuson J."/>
            <person name="Mondo S."/>
            <person name="Nolan M."/>
            <person name="Ohm R."/>
            <person name="Pangilinan J."/>
            <person name="Park H.-J."/>
            <person name="Ramirez L."/>
            <person name="Alfaro M."/>
            <person name="Sun H."/>
            <person name="Tritt A."/>
            <person name="Yoshinaga Y."/>
            <person name="Zwiers L.-H."/>
            <person name="Turgeon B."/>
            <person name="Goodwin S."/>
            <person name="Spatafora J."/>
            <person name="Crous P."/>
            <person name="Grigoriev I."/>
        </authorList>
    </citation>
    <scope>NUCLEOTIDE SEQUENCE</scope>
    <source>
        <strain evidence="1 3">CBS 304.34</strain>
    </source>
</reference>
<proteinExistence type="predicted"/>
<dbReference type="AlphaFoldDB" id="A0A6A6YEN9"/>
<dbReference type="Proteomes" id="UP000504636">
    <property type="component" value="Unplaced"/>
</dbReference>
<protein>
    <submittedName>
        <fullName evidence="1 3">Uncharacterized protein</fullName>
    </submittedName>
</protein>
<dbReference type="RefSeq" id="XP_033573957.1">
    <property type="nucleotide sequence ID" value="XM_033728310.1"/>
</dbReference>
<gene>
    <name evidence="1 3" type="ORF">BDZ99DRAFT_573671</name>
</gene>
<evidence type="ECO:0000313" key="3">
    <source>
        <dbReference type="RefSeq" id="XP_033573957.1"/>
    </source>
</evidence>
<sequence length="267" mass="30978">MPLQDQSRLPLFTSVHRPEEPHIDTVQSSVLDPEEVAVLRASKMRNSTVQVFHSYKSNHIPTEPELLMWECVGCKFNPNGQGRERWRLDSQHRAQMAKALSALPEEYRRRTKELSTRKKEQVSIIHDAVAQWQYDNPEETRDHFPNDTLYPWARGKRHTGTVYLLLDAWAKDALTVQQRLKLKETPIVERAVTIKNILMDPDEVIEAGKSYDVFRLPFQVVVLLHDDDISYRPTPALIDGVFHLAWCPLEPGHLVRSLDARQDMTRE</sequence>
<evidence type="ECO:0000313" key="2">
    <source>
        <dbReference type="Proteomes" id="UP000504636"/>
    </source>
</evidence>
<reference evidence="3" key="2">
    <citation type="submission" date="2020-04" db="EMBL/GenBank/DDBJ databases">
        <authorList>
            <consortium name="NCBI Genome Project"/>
        </authorList>
    </citation>
    <scope>NUCLEOTIDE SEQUENCE</scope>
    <source>
        <strain evidence="3">CBS 304.34</strain>
    </source>
</reference>
<organism evidence="1">
    <name type="scientific">Mytilinidion resinicola</name>
    <dbReference type="NCBI Taxonomy" id="574789"/>
    <lineage>
        <taxon>Eukaryota</taxon>
        <taxon>Fungi</taxon>
        <taxon>Dikarya</taxon>
        <taxon>Ascomycota</taxon>
        <taxon>Pezizomycotina</taxon>
        <taxon>Dothideomycetes</taxon>
        <taxon>Pleosporomycetidae</taxon>
        <taxon>Mytilinidiales</taxon>
        <taxon>Mytilinidiaceae</taxon>
        <taxon>Mytilinidion</taxon>
    </lineage>
</organism>
<dbReference type="GeneID" id="54469203"/>
<dbReference type="EMBL" id="MU003706">
    <property type="protein sequence ID" value="KAF2806993.1"/>
    <property type="molecule type" value="Genomic_DNA"/>
</dbReference>
<name>A0A6A6YEN9_9PEZI</name>
<evidence type="ECO:0000313" key="1">
    <source>
        <dbReference type="EMBL" id="KAF2806993.1"/>
    </source>
</evidence>
<keyword evidence="2" id="KW-1185">Reference proteome</keyword>